<accession>A0A7R7DRM8</accession>
<keyword evidence="2" id="KW-0238">DNA-binding</keyword>
<keyword evidence="6" id="KW-1185">Reference proteome</keyword>
<sequence>MDIDELARRSGVSAATVSRALNGRPEVSAATRARIVALAAELGYSPNASARTLASRRSGLIGLLWDTDYRSGGRQHPFLQEVLIGLKAALSDRGQGLILLPIVPPDDEAGYVRLARQYTLDGIVMMGVDQHTPQVRALLATPVPCVGLDLALDGPRTASVGSDNRSAAATAVAHLHARGHRRIATITGPLDLWPAAERLAGYRAELARRRLRRRPEYEVAGDFFAASGTAGMRRLLDLPTPPTAVFVAGDAMAIAAMRAAADTGRTVPDDVAVVGFDDIDAAAMVHPGLTTIAQDYRRFGTTAARVLAELAAAPSTEPPRSVLLPTRLVVRESSGTDDST</sequence>
<proteinExistence type="predicted"/>
<dbReference type="InterPro" id="IPR028082">
    <property type="entry name" value="Peripla_BP_I"/>
</dbReference>
<feature type="domain" description="HTH lacI-type" evidence="4">
    <location>
        <begin position="1"/>
        <end position="55"/>
    </location>
</feature>
<dbReference type="KEGG" id="atl:Athai_40570"/>
<dbReference type="SUPFAM" id="SSF53822">
    <property type="entry name" value="Periplasmic binding protein-like I"/>
    <property type="match status" value="1"/>
</dbReference>
<evidence type="ECO:0000256" key="2">
    <source>
        <dbReference type="ARBA" id="ARBA00023125"/>
    </source>
</evidence>
<dbReference type="CDD" id="cd01392">
    <property type="entry name" value="HTH_LacI"/>
    <property type="match status" value="1"/>
</dbReference>
<evidence type="ECO:0000259" key="4">
    <source>
        <dbReference type="PROSITE" id="PS50932"/>
    </source>
</evidence>
<dbReference type="RefSeq" id="WP_239157047.1">
    <property type="nucleotide sequence ID" value="NZ_AP023355.1"/>
</dbReference>
<dbReference type="GO" id="GO:0000976">
    <property type="term" value="F:transcription cis-regulatory region binding"/>
    <property type="evidence" value="ECO:0007669"/>
    <property type="project" value="TreeGrafter"/>
</dbReference>
<dbReference type="Gene3D" id="1.10.260.40">
    <property type="entry name" value="lambda repressor-like DNA-binding domains"/>
    <property type="match status" value="1"/>
</dbReference>
<gene>
    <name evidence="5" type="primary">lacI_3</name>
    <name evidence="5" type="ORF">Athai_40570</name>
</gene>
<dbReference type="EMBL" id="AP023355">
    <property type="protein sequence ID" value="BCJ36554.1"/>
    <property type="molecule type" value="Genomic_DNA"/>
</dbReference>
<dbReference type="CDD" id="cd06267">
    <property type="entry name" value="PBP1_LacI_sugar_binding-like"/>
    <property type="match status" value="1"/>
</dbReference>
<evidence type="ECO:0000256" key="3">
    <source>
        <dbReference type="ARBA" id="ARBA00023163"/>
    </source>
</evidence>
<dbReference type="InterPro" id="IPR000843">
    <property type="entry name" value="HTH_LacI"/>
</dbReference>
<dbReference type="InterPro" id="IPR010982">
    <property type="entry name" value="Lambda_DNA-bd_dom_sf"/>
</dbReference>
<keyword evidence="1" id="KW-0805">Transcription regulation</keyword>
<dbReference type="Pfam" id="PF00356">
    <property type="entry name" value="LacI"/>
    <property type="match status" value="1"/>
</dbReference>
<dbReference type="Gene3D" id="3.40.50.2300">
    <property type="match status" value="2"/>
</dbReference>
<name>A0A7R7DRM8_9ACTN</name>
<evidence type="ECO:0000313" key="6">
    <source>
        <dbReference type="Proteomes" id="UP000611640"/>
    </source>
</evidence>
<dbReference type="InterPro" id="IPR046335">
    <property type="entry name" value="LacI/GalR-like_sensor"/>
</dbReference>
<keyword evidence="3" id="KW-0804">Transcription</keyword>
<dbReference type="PROSITE" id="PS00356">
    <property type="entry name" value="HTH_LACI_1"/>
    <property type="match status" value="1"/>
</dbReference>
<dbReference type="SUPFAM" id="SSF47413">
    <property type="entry name" value="lambda repressor-like DNA-binding domains"/>
    <property type="match status" value="1"/>
</dbReference>
<dbReference type="Proteomes" id="UP000611640">
    <property type="component" value="Chromosome"/>
</dbReference>
<reference evidence="5 6" key="1">
    <citation type="submission" date="2020-08" db="EMBL/GenBank/DDBJ databases">
        <title>Whole genome shotgun sequence of Actinocatenispora thailandica NBRC 105041.</title>
        <authorList>
            <person name="Komaki H."/>
            <person name="Tamura T."/>
        </authorList>
    </citation>
    <scope>NUCLEOTIDE SEQUENCE [LARGE SCALE GENOMIC DNA]</scope>
    <source>
        <strain evidence="5 6">NBRC 105041</strain>
    </source>
</reference>
<organism evidence="5 6">
    <name type="scientific">Actinocatenispora thailandica</name>
    <dbReference type="NCBI Taxonomy" id="227318"/>
    <lineage>
        <taxon>Bacteria</taxon>
        <taxon>Bacillati</taxon>
        <taxon>Actinomycetota</taxon>
        <taxon>Actinomycetes</taxon>
        <taxon>Micromonosporales</taxon>
        <taxon>Micromonosporaceae</taxon>
        <taxon>Actinocatenispora</taxon>
    </lineage>
</organism>
<dbReference type="SMART" id="SM00354">
    <property type="entry name" value="HTH_LACI"/>
    <property type="match status" value="1"/>
</dbReference>
<dbReference type="PANTHER" id="PTHR30146:SF155">
    <property type="entry name" value="ALANINE RACEMASE"/>
    <property type="match status" value="1"/>
</dbReference>
<dbReference type="Pfam" id="PF13377">
    <property type="entry name" value="Peripla_BP_3"/>
    <property type="match status" value="1"/>
</dbReference>
<dbReference type="PROSITE" id="PS50932">
    <property type="entry name" value="HTH_LACI_2"/>
    <property type="match status" value="1"/>
</dbReference>
<evidence type="ECO:0000313" key="5">
    <source>
        <dbReference type="EMBL" id="BCJ36554.1"/>
    </source>
</evidence>
<dbReference type="GO" id="GO:0003700">
    <property type="term" value="F:DNA-binding transcription factor activity"/>
    <property type="evidence" value="ECO:0007669"/>
    <property type="project" value="TreeGrafter"/>
</dbReference>
<dbReference type="AlphaFoldDB" id="A0A7R7DRM8"/>
<protein>
    <submittedName>
        <fullName evidence="5">LacI family transcriptional regulator</fullName>
    </submittedName>
</protein>
<dbReference type="PANTHER" id="PTHR30146">
    <property type="entry name" value="LACI-RELATED TRANSCRIPTIONAL REPRESSOR"/>
    <property type="match status" value="1"/>
</dbReference>
<evidence type="ECO:0000256" key="1">
    <source>
        <dbReference type="ARBA" id="ARBA00023015"/>
    </source>
</evidence>